<protein>
    <submittedName>
        <fullName evidence="1">Uncharacterized protein</fullName>
    </submittedName>
</protein>
<reference evidence="1" key="1">
    <citation type="submission" date="2023-10" db="EMBL/GenBank/DDBJ databases">
        <authorList>
            <person name="Chen Y."/>
            <person name="Shah S."/>
            <person name="Dougan E. K."/>
            <person name="Thang M."/>
            <person name="Chan C."/>
        </authorList>
    </citation>
    <scope>NUCLEOTIDE SEQUENCE [LARGE SCALE GENOMIC DNA]</scope>
</reference>
<organism evidence="1 2">
    <name type="scientific">Prorocentrum cordatum</name>
    <dbReference type="NCBI Taxonomy" id="2364126"/>
    <lineage>
        <taxon>Eukaryota</taxon>
        <taxon>Sar</taxon>
        <taxon>Alveolata</taxon>
        <taxon>Dinophyceae</taxon>
        <taxon>Prorocentrales</taxon>
        <taxon>Prorocentraceae</taxon>
        <taxon>Prorocentrum</taxon>
    </lineage>
</organism>
<evidence type="ECO:0000313" key="1">
    <source>
        <dbReference type="EMBL" id="CAK0812366.1"/>
    </source>
</evidence>
<dbReference type="EMBL" id="CAUYUJ010005118">
    <property type="protein sequence ID" value="CAK0812366.1"/>
    <property type="molecule type" value="Genomic_DNA"/>
</dbReference>
<sequence>MFTALFLFRSTPRRMTSTTTLAPPPGGEAAAGAELCLGRRGARERRPGRLRAVLENKTNKQKHKNIGGRQAESYRGQQDAFFGGLFSGRTKRGVAEIAADPSRGL</sequence>
<proteinExistence type="predicted"/>
<evidence type="ECO:0000313" key="2">
    <source>
        <dbReference type="Proteomes" id="UP001189429"/>
    </source>
</evidence>
<comment type="caution">
    <text evidence="1">The sequence shown here is derived from an EMBL/GenBank/DDBJ whole genome shotgun (WGS) entry which is preliminary data.</text>
</comment>
<keyword evidence="2" id="KW-1185">Reference proteome</keyword>
<name>A0ABN9R296_9DINO</name>
<accession>A0ABN9R296</accession>
<dbReference type="Proteomes" id="UP001189429">
    <property type="component" value="Unassembled WGS sequence"/>
</dbReference>
<gene>
    <name evidence="1" type="ORF">PCOR1329_LOCUS16669</name>
</gene>